<comment type="pathway">
    <text evidence="1">Porphyrin-containing compound metabolism; siroheme biosynthesis; sirohydrochlorin from precorrin-2: step 1/1.</text>
</comment>
<comment type="catalytic activity">
    <reaction evidence="6">
        <text>precorrin-2 + NAD(+) = sirohydrochlorin + NADH + 2 H(+)</text>
        <dbReference type="Rhea" id="RHEA:15613"/>
        <dbReference type="ChEBI" id="CHEBI:15378"/>
        <dbReference type="ChEBI" id="CHEBI:57540"/>
        <dbReference type="ChEBI" id="CHEBI:57945"/>
        <dbReference type="ChEBI" id="CHEBI:58351"/>
        <dbReference type="ChEBI" id="CHEBI:58827"/>
        <dbReference type="EC" id="1.3.1.76"/>
    </reaction>
</comment>
<proteinExistence type="predicted"/>
<dbReference type="PANTHER" id="PTHR35330:SF1">
    <property type="entry name" value="SIROHEME BIOSYNTHESIS PROTEIN MET8"/>
    <property type="match status" value="1"/>
</dbReference>
<keyword evidence="3" id="KW-0560">Oxidoreductase</keyword>
<dbReference type="EMBL" id="BMKI01000003">
    <property type="protein sequence ID" value="GGC88775.1"/>
    <property type="molecule type" value="Genomic_DNA"/>
</dbReference>
<dbReference type="InterPro" id="IPR036291">
    <property type="entry name" value="NAD(P)-bd_dom_sf"/>
</dbReference>
<evidence type="ECO:0000256" key="1">
    <source>
        <dbReference type="ARBA" id="ARBA00005010"/>
    </source>
</evidence>
<dbReference type="PANTHER" id="PTHR35330">
    <property type="entry name" value="SIROHEME BIOSYNTHESIS PROTEIN MET8"/>
    <property type="match status" value="1"/>
</dbReference>
<dbReference type="EC" id="1.3.1.76" evidence="2"/>
<evidence type="ECO:0000256" key="2">
    <source>
        <dbReference type="ARBA" id="ARBA00012400"/>
    </source>
</evidence>
<dbReference type="RefSeq" id="WP_088271171.1">
    <property type="nucleotide sequence ID" value="NZ_BMKI01000003.1"/>
</dbReference>
<dbReference type="Pfam" id="PF13241">
    <property type="entry name" value="NAD_binding_7"/>
    <property type="match status" value="1"/>
</dbReference>
<sequence length="146" mass="16468">MYPIMLDLTEKKIVIIGGGNIALRKTKAIIKAGGKVTIVAPAILPEFFELSAVQWIESTYESKYIKTAHLIFACTDSLSVNQQVVKDTAEWQWINDCSQKENSNFYNMSTIEQEDSLIALSSYGKDPAKLKEQRKKLETLLNHTIN</sequence>
<reference evidence="8" key="1">
    <citation type="journal article" date="2019" name="Int. J. Syst. Evol. Microbiol.">
        <title>The Global Catalogue of Microorganisms (GCM) 10K type strain sequencing project: providing services to taxonomists for standard genome sequencing and annotation.</title>
        <authorList>
            <consortium name="The Broad Institute Genomics Platform"/>
            <consortium name="The Broad Institute Genome Sequencing Center for Infectious Disease"/>
            <person name="Wu L."/>
            <person name="Ma J."/>
        </authorList>
    </citation>
    <scope>NUCLEOTIDE SEQUENCE [LARGE SCALE GENOMIC DNA]</scope>
    <source>
        <strain evidence="8">CGMCC 1.15942</strain>
    </source>
</reference>
<keyword evidence="8" id="KW-1185">Reference proteome</keyword>
<dbReference type="Proteomes" id="UP000630615">
    <property type="component" value="Unassembled WGS sequence"/>
</dbReference>
<keyword evidence="4" id="KW-0520">NAD</keyword>
<dbReference type="InterPro" id="IPR006367">
    <property type="entry name" value="Sirohaem_synthase_N"/>
</dbReference>
<evidence type="ECO:0000256" key="6">
    <source>
        <dbReference type="ARBA" id="ARBA00047561"/>
    </source>
</evidence>
<evidence type="ECO:0000256" key="4">
    <source>
        <dbReference type="ARBA" id="ARBA00023027"/>
    </source>
</evidence>
<evidence type="ECO:0000256" key="3">
    <source>
        <dbReference type="ARBA" id="ARBA00023002"/>
    </source>
</evidence>
<name>A0ABQ1P4A0_9ENTE</name>
<dbReference type="Gene3D" id="3.40.50.720">
    <property type="entry name" value="NAD(P)-binding Rossmann-like Domain"/>
    <property type="match status" value="1"/>
</dbReference>
<keyword evidence="5" id="KW-0627">Porphyrin biosynthesis</keyword>
<organism evidence="7 8">
    <name type="scientific">Enterococcus wangshanyuanii</name>
    <dbReference type="NCBI Taxonomy" id="2005703"/>
    <lineage>
        <taxon>Bacteria</taxon>
        <taxon>Bacillati</taxon>
        <taxon>Bacillota</taxon>
        <taxon>Bacilli</taxon>
        <taxon>Lactobacillales</taxon>
        <taxon>Enterococcaceae</taxon>
        <taxon>Enterococcus</taxon>
    </lineage>
</organism>
<dbReference type="NCBIfam" id="TIGR01470">
    <property type="entry name" value="cysG_Nterm"/>
    <property type="match status" value="1"/>
</dbReference>
<evidence type="ECO:0000256" key="5">
    <source>
        <dbReference type="ARBA" id="ARBA00023244"/>
    </source>
</evidence>
<accession>A0ABQ1P4A0</accession>
<evidence type="ECO:0000313" key="7">
    <source>
        <dbReference type="EMBL" id="GGC88775.1"/>
    </source>
</evidence>
<comment type="caution">
    <text evidence="7">The sequence shown here is derived from an EMBL/GenBank/DDBJ whole genome shotgun (WGS) entry which is preliminary data.</text>
</comment>
<evidence type="ECO:0000313" key="8">
    <source>
        <dbReference type="Proteomes" id="UP000630615"/>
    </source>
</evidence>
<gene>
    <name evidence="7" type="ORF">GCM10011573_18020</name>
</gene>
<protein>
    <recommendedName>
        <fullName evidence="2">precorrin-2 dehydrogenase</fullName>
        <ecNumber evidence="2">1.3.1.76</ecNumber>
    </recommendedName>
</protein>
<dbReference type="SUPFAM" id="SSF51735">
    <property type="entry name" value="NAD(P)-binding Rossmann-fold domains"/>
    <property type="match status" value="1"/>
</dbReference>
<dbReference type="InterPro" id="IPR028161">
    <property type="entry name" value="Met8-like"/>
</dbReference>